<keyword evidence="7" id="KW-0732">Signal</keyword>
<protein>
    <submittedName>
        <fullName evidence="9">M14 family zinc carboxypeptidase</fullName>
    </submittedName>
</protein>
<keyword evidence="4" id="KW-0378">Hydrolase</keyword>
<keyword evidence="3" id="KW-0645">Protease</keyword>
<dbReference type="Gene3D" id="3.40.630.10">
    <property type="entry name" value="Zn peptidases"/>
    <property type="match status" value="1"/>
</dbReference>
<feature type="chain" id="PRO_5045379235" evidence="7">
    <location>
        <begin position="19"/>
        <end position="925"/>
    </location>
</feature>
<reference evidence="10" key="1">
    <citation type="journal article" date="2019" name="Int. J. Syst. Evol. Microbiol.">
        <title>The Global Catalogue of Microorganisms (GCM) 10K type strain sequencing project: providing services to taxonomists for standard genome sequencing and annotation.</title>
        <authorList>
            <consortium name="The Broad Institute Genomics Platform"/>
            <consortium name="The Broad Institute Genome Sequencing Center for Infectious Disease"/>
            <person name="Wu L."/>
            <person name="Ma J."/>
        </authorList>
    </citation>
    <scope>NUCLEOTIDE SEQUENCE [LARGE SCALE GENOMIC DNA]</scope>
    <source>
        <strain evidence="10">CCUG 55074</strain>
    </source>
</reference>
<dbReference type="Proteomes" id="UP001597216">
    <property type="component" value="Unassembled WGS sequence"/>
</dbReference>
<feature type="signal peptide" evidence="7">
    <location>
        <begin position="1"/>
        <end position="18"/>
    </location>
</feature>
<dbReference type="PANTHER" id="PTHR11705:SF143">
    <property type="entry name" value="SLL0236 PROTEIN"/>
    <property type="match status" value="1"/>
</dbReference>
<evidence type="ECO:0000256" key="6">
    <source>
        <dbReference type="ARBA" id="ARBA00023049"/>
    </source>
</evidence>
<organism evidence="9 10">
    <name type="scientific">Phenylobacterium conjunctum</name>
    <dbReference type="NCBI Taxonomy" id="1298959"/>
    <lineage>
        <taxon>Bacteria</taxon>
        <taxon>Pseudomonadati</taxon>
        <taxon>Pseudomonadota</taxon>
        <taxon>Alphaproteobacteria</taxon>
        <taxon>Caulobacterales</taxon>
        <taxon>Caulobacteraceae</taxon>
        <taxon>Phenylobacterium</taxon>
    </lineage>
</organism>
<evidence type="ECO:0000256" key="7">
    <source>
        <dbReference type="SAM" id="SignalP"/>
    </source>
</evidence>
<name>A0ABW3T6P3_9CAUL</name>
<keyword evidence="10" id="KW-1185">Reference proteome</keyword>
<sequence>MLLLAAVASLALPAYASAAPMADAAAITTPKQALGHDLGEDYFLASYRQLQTYWKSLDAQSDRAQLVEIGKTSEGRPQYMMVVSSPENLKALDRYRDIAAKLAKGEVSEAEARKLAGEGKAVVWIDGGLHASEVEPAQALMLAVYRAVTDNDAEWLRILDDTVILFAQVNPDGQDLLADWYMRNPDPKQRVAGASTIPDPRAQTPQLYHKYIGHDNNRDFYMSAQAESTNINKVLFRQWFPQIVYNHHQTGPTGSVVFMPPFRDPFNYNYDPLIMTELSEAGAAMHSRLVAEGKPGSTMRSGATYSTWFNGSLRTISYFHNAIGILTEIIGNPTPMPLPLVARNQLPRNDLPSPVAPQTWHLSQSIDYSLSMNRSLLDYASRNRERLLFNIWKMGANQIEAGSKDSWTITSHDIERLEVAAKGKPTPPQGGIDPALYAQVLRDPAKRDARAYVIPADQADFPTAVKFLNALIKTGVTVQKANAPFTAGGKTYPAGSFVVLTAQAYRPQVLDMFEPQDHPQDFEYPGGPPVRPYDTTGYTLAFQMGVTFDRVLEGVSGPFTPISDLIAPPPAKVSGSGAAGWLVSHRLNDSFILANRLTKAGQKVYWVDGASSAEGQDLGTGALWIPATPKAKAIVETAAAQLGVPAYAQGSAPTARLVQVKTPRVALADVYGGSMPSGWTRWLLEQFEFPYTVVYPQRLDAGNLAKAFDVLVLPESVGIEAQGIERRRRGPGQPKPEDIPAKYRSWLGAITAETTGPQIAAFLKAGGAVVAVGDSTGVADMLKVSVTNPLTETVDGKVKPLPGTKFYIPGSVVSARLDTRAPLAWGMAADTPMFFDSSPVFRIDPTAKGIKPIGTFATKTPLMSGWAFGQERLEGTTAVVDACVGKGHLFLMGPEVNQRGQSHAAFKLLFNGLYLGAAPDANPCQ</sequence>
<evidence type="ECO:0000259" key="8">
    <source>
        <dbReference type="Pfam" id="PF00246"/>
    </source>
</evidence>
<evidence type="ECO:0000313" key="10">
    <source>
        <dbReference type="Proteomes" id="UP001597216"/>
    </source>
</evidence>
<dbReference type="PANTHER" id="PTHR11705">
    <property type="entry name" value="PROTEASE FAMILY M14 CARBOXYPEPTIDASE A,B"/>
    <property type="match status" value="1"/>
</dbReference>
<dbReference type="InterPro" id="IPR000834">
    <property type="entry name" value="Peptidase_M14"/>
</dbReference>
<evidence type="ECO:0000256" key="3">
    <source>
        <dbReference type="ARBA" id="ARBA00022670"/>
    </source>
</evidence>
<evidence type="ECO:0000313" key="9">
    <source>
        <dbReference type="EMBL" id="MFD1192849.1"/>
    </source>
</evidence>
<accession>A0ABW3T6P3</accession>
<evidence type="ECO:0000256" key="1">
    <source>
        <dbReference type="ARBA" id="ARBA00001947"/>
    </source>
</evidence>
<keyword evidence="9" id="KW-0121">Carboxypeptidase</keyword>
<dbReference type="EMBL" id="JBHTLQ010000085">
    <property type="protein sequence ID" value="MFD1192849.1"/>
    <property type="molecule type" value="Genomic_DNA"/>
</dbReference>
<proteinExistence type="inferred from homology"/>
<comment type="caution">
    <text evidence="9">The sequence shown here is derived from an EMBL/GenBank/DDBJ whole genome shotgun (WGS) entry which is preliminary data.</text>
</comment>
<evidence type="ECO:0000256" key="2">
    <source>
        <dbReference type="ARBA" id="ARBA00005988"/>
    </source>
</evidence>
<dbReference type="Pfam" id="PF00246">
    <property type="entry name" value="Peptidase_M14"/>
    <property type="match status" value="1"/>
</dbReference>
<evidence type="ECO:0000256" key="4">
    <source>
        <dbReference type="ARBA" id="ARBA00022801"/>
    </source>
</evidence>
<keyword evidence="5" id="KW-0862">Zinc</keyword>
<dbReference type="GO" id="GO:0004180">
    <property type="term" value="F:carboxypeptidase activity"/>
    <property type="evidence" value="ECO:0007669"/>
    <property type="project" value="UniProtKB-KW"/>
</dbReference>
<evidence type="ECO:0000256" key="5">
    <source>
        <dbReference type="ARBA" id="ARBA00022833"/>
    </source>
</evidence>
<comment type="similarity">
    <text evidence="2">Belongs to the peptidase M14 family.</text>
</comment>
<gene>
    <name evidence="9" type="ORF">ACFQ27_19830</name>
</gene>
<dbReference type="SUPFAM" id="SSF53187">
    <property type="entry name" value="Zn-dependent exopeptidases"/>
    <property type="match status" value="1"/>
</dbReference>
<dbReference type="CDD" id="cd06240">
    <property type="entry name" value="M14-like"/>
    <property type="match status" value="1"/>
</dbReference>
<feature type="domain" description="Peptidase M14" evidence="8">
    <location>
        <begin position="53"/>
        <end position="231"/>
    </location>
</feature>
<keyword evidence="6" id="KW-0482">Metalloprotease</keyword>
<comment type="cofactor">
    <cofactor evidence="1">
        <name>Zn(2+)</name>
        <dbReference type="ChEBI" id="CHEBI:29105"/>
    </cofactor>
</comment>
<dbReference type="RefSeq" id="WP_377354798.1">
    <property type="nucleotide sequence ID" value="NZ_JBHTLQ010000085.1"/>
</dbReference>